<dbReference type="Proteomes" id="UP000002039">
    <property type="component" value="Unassembled WGS sequence"/>
</dbReference>
<keyword evidence="2" id="KW-1185">Reference proteome</keyword>
<protein>
    <submittedName>
        <fullName evidence="1">Uncharacterized protein</fullName>
    </submittedName>
</protein>
<proteinExistence type="predicted"/>
<sequence length="154" mass="16020">MPMPMPGTPGGPFFDASDLSMSNAPAGSASRSMSNVPSCPVSNPFVMDANAIPVIPAIPAIPAVPSLIPAVPVIPAVLNANTVPACNVDNEQRVDNSVLEKLVGQMDSLSLAVAGIQRQKTQSMAALKIPPTRGPVDHSHPIDMPKCFIPWFSA</sequence>
<dbReference type="GeneID" id="69032588"/>
<accession>A0ABP2ENZ2</accession>
<evidence type="ECO:0000313" key="1">
    <source>
        <dbReference type="EMBL" id="EEQ84674.2"/>
    </source>
</evidence>
<organism evidence="1 2">
    <name type="scientific">Ajellomyces dermatitidis (strain ER-3 / ATCC MYA-2586)</name>
    <name type="common">Blastomyces dermatitidis</name>
    <dbReference type="NCBI Taxonomy" id="559297"/>
    <lineage>
        <taxon>Eukaryota</taxon>
        <taxon>Fungi</taxon>
        <taxon>Dikarya</taxon>
        <taxon>Ascomycota</taxon>
        <taxon>Pezizomycotina</taxon>
        <taxon>Eurotiomycetes</taxon>
        <taxon>Eurotiomycetidae</taxon>
        <taxon>Onygenales</taxon>
        <taxon>Ajellomycetaceae</taxon>
        <taxon>Blastomyces</taxon>
    </lineage>
</organism>
<gene>
    <name evidence="1" type="ORF">BDCG_17696</name>
</gene>
<dbReference type="EMBL" id="EQ999982">
    <property type="protein sequence ID" value="EEQ84674.2"/>
    <property type="molecule type" value="Genomic_DNA"/>
</dbReference>
<evidence type="ECO:0000313" key="2">
    <source>
        <dbReference type="Proteomes" id="UP000002039"/>
    </source>
</evidence>
<dbReference type="RefSeq" id="XP_045272589.1">
    <property type="nucleotide sequence ID" value="XM_045426778.1"/>
</dbReference>
<reference evidence="2" key="1">
    <citation type="journal article" date="2015" name="PLoS Genet.">
        <title>The dynamic genome and transcriptome of the human fungal pathogen Blastomyces and close relative Emmonsia.</title>
        <authorList>
            <person name="Munoz J.F."/>
            <person name="Gauthier G.M."/>
            <person name="Desjardins C.A."/>
            <person name="Gallo J.E."/>
            <person name="Holder J."/>
            <person name="Sullivan T.D."/>
            <person name="Marty A.J."/>
            <person name="Carmen J.C."/>
            <person name="Chen Z."/>
            <person name="Ding L."/>
            <person name="Gujja S."/>
            <person name="Magrini V."/>
            <person name="Misas E."/>
            <person name="Mitreva M."/>
            <person name="Priest M."/>
            <person name="Saif S."/>
            <person name="Whiston E.A."/>
            <person name="Young S."/>
            <person name="Zeng Q."/>
            <person name="Goldman W.E."/>
            <person name="Mardis E.R."/>
            <person name="Taylor J.W."/>
            <person name="McEwen J.G."/>
            <person name="Clay O.K."/>
            <person name="Klein B.S."/>
            <person name="Cuomo C.A."/>
        </authorList>
    </citation>
    <scope>NUCLEOTIDE SEQUENCE [LARGE SCALE GENOMIC DNA]</scope>
    <source>
        <strain evidence="2">ER-3 / ATCC MYA-2586</strain>
    </source>
</reference>
<name>A0ABP2ENZ2_AJEDR</name>